<name>A0A8J2ZIT0_9RHOB</name>
<sequence>MIGRITALILLALWAAPLCAEGFVIDFAEVFDRNAANIQVATPGVEHLELPGPVIVERRGRRIRAEDQSGWGPAGCALDRLVTAAAAVLECPALFTPEQRDKVAGQLLRGVDFFAENTVPPMTQDARRAAMQDALAVRRAALGLSCATGVHPALAFAAHIAEDDSLARFERIFARPRLPVSRPCR</sequence>
<accession>A0A8J2ZIT0</accession>
<reference evidence="1" key="2">
    <citation type="submission" date="2020-09" db="EMBL/GenBank/DDBJ databases">
        <authorList>
            <person name="Sun Q."/>
            <person name="Zhou Y."/>
        </authorList>
    </citation>
    <scope>NUCLEOTIDE SEQUENCE</scope>
    <source>
        <strain evidence="1">CGMCC 1.15762</strain>
    </source>
</reference>
<comment type="caution">
    <text evidence="1">The sequence shown here is derived from an EMBL/GenBank/DDBJ whole genome shotgun (WGS) entry which is preliminary data.</text>
</comment>
<organism evidence="1 2">
    <name type="scientific">Salipiger pallidus</name>
    <dbReference type="NCBI Taxonomy" id="1775170"/>
    <lineage>
        <taxon>Bacteria</taxon>
        <taxon>Pseudomonadati</taxon>
        <taxon>Pseudomonadota</taxon>
        <taxon>Alphaproteobacteria</taxon>
        <taxon>Rhodobacterales</taxon>
        <taxon>Roseobacteraceae</taxon>
        <taxon>Salipiger</taxon>
    </lineage>
</organism>
<reference evidence="1" key="1">
    <citation type="journal article" date="2014" name="Int. J. Syst. Evol. Microbiol.">
        <title>Complete genome sequence of Corynebacterium casei LMG S-19264T (=DSM 44701T), isolated from a smear-ripened cheese.</title>
        <authorList>
            <consortium name="US DOE Joint Genome Institute (JGI-PGF)"/>
            <person name="Walter F."/>
            <person name="Albersmeier A."/>
            <person name="Kalinowski J."/>
            <person name="Ruckert C."/>
        </authorList>
    </citation>
    <scope>NUCLEOTIDE SEQUENCE</scope>
    <source>
        <strain evidence="1">CGMCC 1.15762</strain>
    </source>
</reference>
<dbReference type="Proteomes" id="UP000617145">
    <property type="component" value="Unassembled WGS sequence"/>
</dbReference>
<protein>
    <submittedName>
        <fullName evidence="1">Uncharacterized protein</fullName>
    </submittedName>
</protein>
<dbReference type="EMBL" id="BMJV01000002">
    <property type="protein sequence ID" value="GGG68260.1"/>
    <property type="molecule type" value="Genomic_DNA"/>
</dbReference>
<gene>
    <name evidence="1" type="ORF">GCM10011415_14300</name>
</gene>
<evidence type="ECO:0000313" key="1">
    <source>
        <dbReference type="EMBL" id="GGG68260.1"/>
    </source>
</evidence>
<dbReference type="RefSeq" id="WP_229672981.1">
    <property type="nucleotide sequence ID" value="NZ_BMJV01000002.1"/>
</dbReference>
<dbReference type="AlphaFoldDB" id="A0A8J2ZIT0"/>
<evidence type="ECO:0000313" key="2">
    <source>
        <dbReference type="Proteomes" id="UP000617145"/>
    </source>
</evidence>
<proteinExistence type="predicted"/>
<keyword evidence="2" id="KW-1185">Reference proteome</keyword>